<gene>
    <name evidence="1" type="ORF">NCWK1_3600</name>
</gene>
<accession>A0A2H6LKT4</accession>
<dbReference type="Proteomes" id="UP000236527">
    <property type="component" value="Unassembled WGS sequence"/>
</dbReference>
<dbReference type="EMBL" id="BDGE01000060">
    <property type="protein sequence ID" value="GBE93835.1"/>
    <property type="molecule type" value="Genomic_DNA"/>
</dbReference>
<proteinExistence type="predicted"/>
<evidence type="ECO:0000313" key="1">
    <source>
        <dbReference type="EMBL" id="GBE93835.1"/>
    </source>
</evidence>
<comment type="caution">
    <text evidence="1">The sequence shown here is derived from an EMBL/GenBank/DDBJ whole genome shotgun (WGS) entry which is preliminary data.</text>
</comment>
<sequence>MSNGVNYIIYFTVRFLIAAFIDEIYEAIILSDRIPGDIADSNRHDKDRNYTSITSESREYAFL</sequence>
<organism evidence="1 2">
    <name type="scientific">Nostoc cycadae WK-1</name>
    <dbReference type="NCBI Taxonomy" id="1861711"/>
    <lineage>
        <taxon>Bacteria</taxon>
        <taxon>Bacillati</taxon>
        <taxon>Cyanobacteriota</taxon>
        <taxon>Cyanophyceae</taxon>
        <taxon>Nostocales</taxon>
        <taxon>Nostocaceae</taxon>
        <taxon>Nostoc</taxon>
    </lineage>
</organism>
<name>A0A2H6LKT4_9NOSO</name>
<protein>
    <submittedName>
        <fullName evidence="1">Uncharacterized protein</fullName>
    </submittedName>
</protein>
<keyword evidence="2" id="KW-1185">Reference proteome</keyword>
<reference evidence="2" key="1">
    <citation type="journal article" date="2018" name="Genome Announc.">
        <title>Draft Genome Sequence of the Nitrogen-Fixing and Hormogonia-Inducing Cyanobacterium Nostoc cycadae Strain WK-1, Isolated from the Coralloid Roots of Cycas revoluta.</title>
        <authorList>
            <person name="Kanesaki Y."/>
            <person name="Hirose M."/>
            <person name="Hirose Y."/>
            <person name="Fujisawa T."/>
            <person name="Nakamura Y."/>
            <person name="Watanabe S."/>
            <person name="Matsunaga S."/>
            <person name="Uchida H."/>
            <person name="Murakami A."/>
        </authorList>
    </citation>
    <scope>NUCLEOTIDE SEQUENCE [LARGE SCALE GENOMIC DNA]</scope>
    <source>
        <strain evidence="2">WK-1</strain>
    </source>
</reference>
<dbReference type="RefSeq" id="WP_222838799.1">
    <property type="nucleotide sequence ID" value="NZ_DF978432.1"/>
</dbReference>
<evidence type="ECO:0000313" key="2">
    <source>
        <dbReference type="Proteomes" id="UP000236527"/>
    </source>
</evidence>
<dbReference type="AlphaFoldDB" id="A0A2H6LKT4"/>